<protein>
    <submittedName>
        <fullName evidence="3">Pimeloyl-ACP methyl ester carboxylesterase</fullName>
    </submittedName>
</protein>
<accession>A0A3D9L6C8</accession>
<dbReference type="PANTHER" id="PTHR46118">
    <property type="entry name" value="PROTEIN ABHD11"/>
    <property type="match status" value="1"/>
</dbReference>
<reference evidence="3 4" key="1">
    <citation type="submission" date="2018-07" db="EMBL/GenBank/DDBJ databases">
        <title>Genomic Encyclopedia of Type Strains, Phase IV (KMG-IV): sequencing the most valuable type-strain genomes for metagenomic binning, comparative biology and taxonomic classification.</title>
        <authorList>
            <person name="Goeker M."/>
        </authorList>
    </citation>
    <scope>NUCLEOTIDE SEQUENCE [LARGE SCALE GENOMIC DNA]</scope>
    <source>
        <strain evidence="3 4">DSM 4134</strain>
    </source>
</reference>
<keyword evidence="4" id="KW-1185">Reference proteome</keyword>
<dbReference type="GO" id="GO:0016787">
    <property type="term" value="F:hydrolase activity"/>
    <property type="evidence" value="ECO:0007669"/>
    <property type="project" value="UniProtKB-KW"/>
</dbReference>
<evidence type="ECO:0000313" key="4">
    <source>
        <dbReference type="Proteomes" id="UP000256779"/>
    </source>
</evidence>
<name>A0A3D9L6C8_MARFU</name>
<evidence type="ECO:0000259" key="2">
    <source>
        <dbReference type="Pfam" id="PF00561"/>
    </source>
</evidence>
<dbReference type="OrthoDB" id="9808398at2"/>
<organism evidence="3 4">
    <name type="scientific">Marinoscillum furvescens DSM 4134</name>
    <dbReference type="NCBI Taxonomy" id="1122208"/>
    <lineage>
        <taxon>Bacteria</taxon>
        <taxon>Pseudomonadati</taxon>
        <taxon>Bacteroidota</taxon>
        <taxon>Cytophagia</taxon>
        <taxon>Cytophagales</taxon>
        <taxon>Reichenbachiellaceae</taxon>
        <taxon>Marinoscillum</taxon>
    </lineage>
</organism>
<proteinExistence type="predicted"/>
<dbReference type="EMBL" id="QREG01000003">
    <property type="protein sequence ID" value="REE01674.1"/>
    <property type="molecule type" value="Genomic_DNA"/>
</dbReference>
<gene>
    <name evidence="3" type="ORF">C7460_103191</name>
</gene>
<dbReference type="Pfam" id="PF00561">
    <property type="entry name" value="Abhydrolase_1"/>
    <property type="match status" value="1"/>
</dbReference>
<evidence type="ECO:0000313" key="3">
    <source>
        <dbReference type="EMBL" id="REE01674.1"/>
    </source>
</evidence>
<dbReference type="PANTHER" id="PTHR46118:SF4">
    <property type="entry name" value="PROTEIN ABHD11"/>
    <property type="match status" value="1"/>
</dbReference>
<feature type="domain" description="AB hydrolase-1" evidence="2">
    <location>
        <begin position="13"/>
        <end position="109"/>
    </location>
</feature>
<dbReference type="InterPro" id="IPR000073">
    <property type="entry name" value="AB_hydrolase_1"/>
</dbReference>
<evidence type="ECO:0000256" key="1">
    <source>
        <dbReference type="ARBA" id="ARBA00022801"/>
    </source>
</evidence>
<dbReference type="InterPro" id="IPR029058">
    <property type="entry name" value="AB_hydrolase_fold"/>
</dbReference>
<dbReference type="AlphaFoldDB" id="A0A3D9L6C8"/>
<dbReference type="PRINTS" id="PR00111">
    <property type="entry name" value="ABHYDROLASE"/>
</dbReference>
<dbReference type="RefSeq" id="WP_115866953.1">
    <property type="nucleotide sequence ID" value="NZ_QREG01000003.1"/>
</dbReference>
<sequence length="253" mass="28131">MKLNFRKYGTGHPLFVLHGVFGSSDNWQTHGKALAEHFTVYLIDQRNHGNSPHSEEMTYEAMAEDLKKLMDDEGLSSIYVLGHSMGGKTAMTFATSYPEAVDKLIVVDIAPKYYPPHHSQIFEGFHSVQLDSIGSRKEADEQLSKVIKEAGVRMFILKNLSRDESNNFVWKLNLPVIESNIQKIGEGLVDGASFSGPTLFIGGGASDYIQESDHDLIKDHFPDATIKMVPGAGHWVHAEKPKELGELVMDFLA</sequence>
<keyword evidence="1" id="KW-0378">Hydrolase</keyword>
<dbReference type="Proteomes" id="UP000256779">
    <property type="component" value="Unassembled WGS sequence"/>
</dbReference>
<dbReference type="Gene3D" id="3.40.50.1820">
    <property type="entry name" value="alpha/beta hydrolase"/>
    <property type="match status" value="1"/>
</dbReference>
<dbReference type="SUPFAM" id="SSF53474">
    <property type="entry name" value="alpha/beta-Hydrolases"/>
    <property type="match status" value="1"/>
</dbReference>
<comment type="caution">
    <text evidence="3">The sequence shown here is derived from an EMBL/GenBank/DDBJ whole genome shotgun (WGS) entry which is preliminary data.</text>
</comment>